<dbReference type="EMBL" id="BONY01000066">
    <property type="protein sequence ID" value="GIH09332.1"/>
    <property type="molecule type" value="Genomic_DNA"/>
</dbReference>
<evidence type="ECO:0000313" key="9">
    <source>
        <dbReference type="EMBL" id="GIH09332.1"/>
    </source>
</evidence>
<dbReference type="GO" id="GO:0051538">
    <property type="term" value="F:3 iron, 4 sulfur cluster binding"/>
    <property type="evidence" value="ECO:0007669"/>
    <property type="project" value="UniProtKB-KW"/>
</dbReference>
<keyword evidence="4 8" id="KW-0249">Electron transport</keyword>
<dbReference type="PANTHER" id="PTHR36923:SF3">
    <property type="entry name" value="FERREDOXIN"/>
    <property type="match status" value="1"/>
</dbReference>
<dbReference type="GO" id="GO:0005506">
    <property type="term" value="F:iron ion binding"/>
    <property type="evidence" value="ECO:0007669"/>
    <property type="project" value="UniProtKB-UniRule"/>
</dbReference>
<evidence type="ECO:0000256" key="8">
    <source>
        <dbReference type="RuleBase" id="RU368020"/>
    </source>
</evidence>
<keyword evidence="10" id="KW-1185">Reference proteome</keyword>
<name>A0A8J3QFY8_9ACTN</name>
<dbReference type="AlphaFoldDB" id="A0A8J3QFY8"/>
<comment type="function">
    <text evidence="8">Ferredoxins are iron-sulfur proteins that transfer electrons in a wide variety of metabolic reactions.</text>
</comment>
<evidence type="ECO:0000256" key="2">
    <source>
        <dbReference type="ARBA" id="ARBA00022448"/>
    </source>
</evidence>
<reference evidence="9" key="1">
    <citation type="submission" date="2021-01" db="EMBL/GenBank/DDBJ databases">
        <title>Whole genome shotgun sequence of Rhizocola hellebori NBRC 109834.</title>
        <authorList>
            <person name="Komaki H."/>
            <person name="Tamura T."/>
        </authorList>
    </citation>
    <scope>NUCLEOTIDE SEQUENCE</scope>
    <source>
        <strain evidence="9">NBRC 109834</strain>
    </source>
</reference>
<protein>
    <recommendedName>
        <fullName evidence="8">Ferredoxin</fullName>
    </recommendedName>
</protein>
<dbReference type="Proteomes" id="UP000612899">
    <property type="component" value="Unassembled WGS sequence"/>
</dbReference>
<keyword evidence="3 8" id="KW-0479">Metal-binding</keyword>
<dbReference type="InterPro" id="IPR001080">
    <property type="entry name" value="3Fe4S_ferredoxin"/>
</dbReference>
<evidence type="ECO:0000256" key="1">
    <source>
        <dbReference type="ARBA" id="ARBA00001927"/>
    </source>
</evidence>
<evidence type="ECO:0000256" key="6">
    <source>
        <dbReference type="ARBA" id="ARBA00023014"/>
    </source>
</evidence>
<dbReference type="InterPro" id="IPR051269">
    <property type="entry name" value="Fe-S_cluster_ET"/>
</dbReference>
<organism evidence="9 10">
    <name type="scientific">Rhizocola hellebori</name>
    <dbReference type="NCBI Taxonomy" id="1392758"/>
    <lineage>
        <taxon>Bacteria</taxon>
        <taxon>Bacillati</taxon>
        <taxon>Actinomycetota</taxon>
        <taxon>Actinomycetes</taxon>
        <taxon>Micromonosporales</taxon>
        <taxon>Micromonosporaceae</taxon>
        <taxon>Rhizocola</taxon>
    </lineage>
</organism>
<dbReference type="GO" id="GO:0009055">
    <property type="term" value="F:electron transfer activity"/>
    <property type="evidence" value="ECO:0007669"/>
    <property type="project" value="UniProtKB-UniRule"/>
</dbReference>
<accession>A0A8J3QFY8</accession>
<dbReference type="Pfam" id="PF13459">
    <property type="entry name" value="Fer4_15"/>
    <property type="match status" value="1"/>
</dbReference>
<comment type="caution">
    <text evidence="9">The sequence shown here is derived from an EMBL/GenBank/DDBJ whole genome shotgun (WGS) entry which is preliminary data.</text>
</comment>
<sequence>MVWKIEADRQSCLGTGMCAGSAPDYFELDNTGKVRVIKDDIEPDEAVTDAASLCPVEAIRVREAASGKTLAPL</sequence>
<gene>
    <name evidence="9" type="ORF">Rhe02_73990</name>
</gene>
<dbReference type="PRINTS" id="PR00352">
    <property type="entry name" value="3FE4SFRDOXIN"/>
</dbReference>
<evidence type="ECO:0000256" key="4">
    <source>
        <dbReference type="ARBA" id="ARBA00022982"/>
    </source>
</evidence>
<keyword evidence="6 8" id="KW-0411">Iron-sulfur</keyword>
<evidence type="ECO:0000256" key="5">
    <source>
        <dbReference type="ARBA" id="ARBA00023004"/>
    </source>
</evidence>
<proteinExistence type="predicted"/>
<dbReference type="Gene3D" id="3.30.70.20">
    <property type="match status" value="1"/>
</dbReference>
<comment type="cofactor">
    <cofactor evidence="1">
        <name>[3Fe-4S] cluster</name>
        <dbReference type="ChEBI" id="CHEBI:21137"/>
    </cofactor>
</comment>
<keyword evidence="5 8" id="KW-0408">Iron</keyword>
<keyword evidence="2 8" id="KW-0813">Transport</keyword>
<evidence type="ECO:0000256" key="7">
    <source>
        <dbReference type="ARBA" id="ARBA00023291"/>
    </source>
</evidence>
<dbReference type="PANTHER" id="PTHR36923">
    <property type="entry name" value="FERREDOXIN"/>
    <property type="match status" value="1"/>
</dbReference>
<dbReference type="SUPFAM" id="SSF54862">
    <property type="entry name" value="4Fe-4S ferredoxins"/>
    <property type="match status" value="1"/>
</dbReference>
<evidence type="ECO:0000313" key="10">
    <source>
        <dbReference type="Proteomes" id="UP000612899"/>
    </source>
</evidence>
<evidence type="ECO:0000256" key="3">
    <source>
        <dbReference type="ARBA" id="ARBA00022723"/>
    </source>
</evidence>
<keyword evidence="7" id="KW-0003">3Fe-4S</keyword>
<dbReference type="RefSeq" id="WP_203913069.1">
    <property type="nucleotide sequence ID" value="NZ_BONY01000066.1"/>
</dbReference>